<evidence type="ECO:0000313" key="2">
    <source>
        <dbReference type="EMBL" id="RND79136.1"/>
    </source>
</evidence>
<comment type="caution">
    <text evidence="2">The sequence shown here is derived from an EMBL/GenBank/DDBJ whole genome shotgun (WGS) entry which is preliminary data.</text>
</comment>
<dbReference type="EMBL" id="LKFS01000103">
    <property type="protein sequence ID" value="RND79136.1"/>
    <property type="molecule type" value="Genomic_DNA"/>
</dbReference>
<keyword evidence="1" id="KW-0812">Transmembrane</keyword>
<sequence>MNGFVEMTVGDLRAVQGGKGKPIYWKDLSWKQQKCILSVGGALVAGSVGTFPGMLAAGAAAFWSECL</sequence>
<dbReference type="Proteomes" id="UP000284123">
    <property type="component" value="Unassembled WGS sequence"/>
</dbReference>
<proteinExistence type="predicted"/>
<evidence type="ECO:0000256" key="1">
    <source>
        <dbReference type="SAM" id="Phobius"/>
    </source>
</evidence>
<keyword evidence="1" id="KW-1133">Transmembrane helix</keyword>
<keyword evidence="1" id="KW-0472">Membrane</keyword>
<evidence type="ECO:0000313" key="5">
    <source>
        <dbReference type="Proteomes" id="UP000284716"/>
    </source>
</evidence>
<evidence type="ECO:0000313" key="4">
    <source>
        <dbReference type="Proteomes" id="UP000284123"/>
    </source>
</evidence>
<dbReference type="AlphaFoldDB" id="A0A422LY75"/>
<protein>
    <recommendedName>
        <fullName evidence="6">Bacteriocin</fullName>
    </recommendedName>
</protein>
<dbReference type="RefSeq" id="WP_016378678.1">
    <property type="nucleotide sequence ID" value="NZ_AQVS01000059.1"/>
</dbReference>
<name>A0A422LY75_LACPA</name>
<gene>
    <name evidence="2" type="ORF">FAM18157_02796</name>
    <name evidence="3" type="ORF">FAM6012_02817</name>
</gene>
<dbReference type="EMBL" id="LKGI01000098">
    <property type="protein sequence ID" value="RNE26681.1"/>
    <property type="molecule type" value="Genomic_DNA"/>
</dbReference>
<evidence type="ECO:0000313" key="3">
    <source>
        <dbReference type="EMBL" id="RNE26681.1"/>
    </source>
</evidence>
<organism evidence="2 5">
    <name type="scientific">Lacticaseibacillus paracasei</name>
    <name type="common">Lactobacillus paracasei</name>
    <dbReference type="NCBI Taxonomy" id="1597"/>
    <lineage>
        <taxon>Bacteria</taxon>
        <taxon>Bacillati</taxon>
        <taxon>Bacillota</taxon>
        <taxon>Bacilli</taxon>
        <taxon>Lactobacillales</taxon>
        <taxon>Lactobacillaceae</taxon>
        <taxon>Lacticaseibacillus</taxon>
    </lineage>
</organism>
<accession>A0A422LY75</accession>
<feature type="transmembrane region" description="Helical" evidence="1">
    <location>
        <begin position="35"/>
        <end position="63"/>
    </location>
</feature>
<reference evidence="4 5" key="1">
    <citation type="journal article" date="2018" name="Front. Microbiol.">
        <title>Conversion of Methionine to Cysteine in Lactobacillus paracasei Depends on the Highly Mobile cysK-ctl-cysE Gene Cluster.</title>
        <authorList>
            <person name="Wuthrich D."/>
            <person name="Irmler S."/>
            <person name="Berthoud H."/>
            <person name="Guggenbuhl B."/>
            <person name="Eugster E."/>
            <person name="Bruggmann R."/>
        </authorList>
    </citation>
    <scope>NUCLEOTIDE SEQUENCE [LARGE SCALE GENOMIC DNA]</scope>
    <source>
        <strain evidence="2 5">FAM18157</strain>
        <strain evidence="3 4">FAM6012</strain>
    </source>
</reference>
<evidence type="ECO:0008006" key="6">
    <source>
        <dbReference type="Google" id="ProtNLM"/>
    </source>
</evidence>
<dbReference type="Proteomes" id="UP000284716">
    <property type="component" value="Unassembled WGS sequence"/>
</dbReference>